<keyword evidence="3 6" id="KW-0378">Hydrolase</keyword>
<evidence type="ECO:0000259" key="5">
    <source>
        <dbReference type="SMART" id="SM00849"/>
    </source>
</evidence>
<accession>A0A7X0M4H7</accession>
<dbReference type="GO" id="GO:0046872">
    <property type="term" value="F:metal ion binding"/>
    <property type="evidence" value="ECO:0007669"/>
    <property type="project" value="UniProtKB-KW"/>
</dbReference>
<organism evidence="6 7">
    <name type="scientific">Sphaerisporangium rubeum</name>
    <dbReference type="NCBI Taxonomy" id="321317"/>
    <lineage>
        <taxon>Bacteria</taxon>
        <taxon>Bacillati</taxon>
        <taxon>Actinomycetota</taxon>
        <taxon>Actinomycetes</taxon>
        <taxon>Streptosporangiales</taxon>
        <taxon>Streptosporangiaceae</taxon>
        <taxon>Sphaerisporangium</taxon>
    </lineage>
</organism>
<dbReference type="Pfam" id="PF00753">
    <property type="entry name" value="Lactamase_B"/>
    <property type="match status" value="1"/>
</dbReference>
<comment type="similarity">
    <text evidence="1">Belongs to the metallo-beta-lactamase superfamily.</text>
</comment>
<keyword evidence="2" id="KW-0479">Metal-binding</keyword>
<dbReference type="EMBL" id="JACHIU010000001">
    <property type="protein sequence ID" value="MBB6471152.1"/>
    <property type="molecule type" value="Genomic_DNA"/>
</dbReference>
<protein>
    <submittedName>
        <fullName evidence="6">Glyoxylase-like metal-dependent hydrolase (Beta-lactamase superfamily II)</fullName>
    </submittedName>
</protein>
<dbReference type="PANTHER" id="PTHR42978">
    <property type="entry name" value="QUORUM-QUENCHING LACTONASE YTNP-RELATED-RELATED"/>
    <property type="match status" value="1"/>
</dbReference>
<evidence type="ECO:0000256" key="1">
    <source>
        <dbReference type="ARBA" id="ARBA00007749"/>
    </source>
</evidence>
<sequence length="256" mass="26771">MSYVPRLVDGVEVTPILDAVGPLGAGLRRPLTELFSGGSAEDWDVVGDGEWVLHFRCYLLRGPGRVVLVDAGIGGNDSPASTWAPVPGRLVQELAGVGVAPGDVDTVVLTHLHSDHASGAIGEGVPVFPNARHVIQRAEIEWIEGGGPSPTLERVVRPLTMLIDAVNGAAPVMPGVRVAPAPGHTPGHQVVEVGNVTLTGDLVVHPVQVVNPRVVYAHDEDSERAVESRRAVLDGVRARGGAIGTSHFAEPFTELG</sequence>
<reference evidence="6 7" key="1">
    <citation type="submission" date="2020-08" db="EMBL/GenBank/DDBJ databases">
        <title>Sequencing the genomes of 1000 actinobacteria strains.</title>
        <authorList>
            <person name="Klenk H.-P."/>
        </authorList>
    </citation>
    <scope>NUCLEOTIDE SEQUENCE [LARGE SCALE GENOMIC DNA]</scope>
    <source>
        <strain evidence="6 7">DSM 44936</strain>
    </source>
</reference>
<gene>
    <name evidence="6" type="ORF">BJ992_000583</name>
</gene>
<keyword evidence="4" id="KW-0862">Zinc</keyword>
<evidence type="ECO:0000256" key="4">
    <source>
        <dbReference type="ARBA" id="ARBA00022833"/>
    </source>
</evidence>
<dbReference type="InterPro" id="IPR001279">
    <property type="entry name" value="Metallo-B-lactamas"/>
</dbReference>
<evidence type="ECO:0000313" key="7">
    <source>
        <dbReference type="Proteomes" id="UP000555564"/>
    </source>
</evidence>
<dbReference type="SMART" id="SM00849">
    <property type="entry name" value="Lactamase_B"/>
    <property type="match status" value="1"/>
</dbReference>
<evidence type="ECO:0000313" key="6">
    <source>
        <dbReference type="EMBL" id="MBB6471152.1"/>
    </source>
</evidence>
<dbReference type="InterPro" id="IPR036866">
    <property type="entry name" value="RibonucZ/Hydroxyglut_hydro"/>
</dbReference>
<dbReference type="PANTHER" id="PTHR42978:SF6">
    <property type="entry name" value="QUORUM-QUENCHING LACTONASE YTNP-RELATED"/>
    <property type="match status" value="1"/>
</dbReference>
<dbReference type="RefSeq" id="WP_184978406.1">
    <property type="nucleotide sequence ID" value="NZ_BAAALO010000028.1"/>
</dbReference>
<dbReference type="SUPFAM" id="SSF56281">
    <property type="entry name" value="Metallo-hydrolase/oxidoreductase"/>
    <property type="match status" value="1"/>
</dbReference>
<dbReference type="Gene3D" id="3.60.15.10">
    <property type="entry name" value="Ribonuclease Z/Hydroxyacylglutathione hydrolase-like"/>
    <property type="match status" value="1"/>
</dbReference>
<feature type="domain" description="Metallo-beta-lactamase" evidence="5">
    <location>
        <begin position="54"/>
        <end position="247"/>
    </location>
</feature>
<dbReference type="GO" id="GO:0016787">
    <property type="term" value="F:hydrolase activity"/>
    <property type="evidence" value="ECO:0007669"/>
    <property type="project" value="UniProtKB-KW"/>
</dbReference>
<dbReference type="Proteomes" id="UP000555564">
    <property type="component" value="Unassembled WGS sequence"/>
</dbReference>
<keyword evidence="7" id="KW-1185">Reference proteome</keyword>
<proteinExistence type="inferred from homology"/>
<evidence type="ECO:0000256" key="2">
    <source>
        <dbReference type="ARBA" id="ARBA00022723"/>
    </source>
</evidence>
<name>A0A7X0M4H7_9ACTN</name>
<evidence type="ECO:0000256" key="3">
    <source>
        <dbReference type="ARBA" id="ARBA00022801"/>
    </source>
</evidence>
<dbReference type="AlphaFoldDB" id="A0A7X0M4H7"/>
<comment type="caution">
    <text evidence="6">The sequence shown here is derived from an EMBL/GenBank/DDBJ whole genome shotgun (WGS) entry which is preliminary data.</text>
</comment>
<dbReference type="InterPro" id="IPR051013">
    <property type="entry name" value="MBL_superfamily_lactonases"/>
</dbReference>